<proteinExistence type="predicted"/>
<dbReference type="SMART" id="SM00320">
    <property type="entry name" value="WD40"/>
    <property type="match status" value="1"/>
</dbReference>
<accession>A0A3F2RKG0</accession>
<evidence type="ECO:0000313" key="8">
    <source>
        <dbReference type="Proteomes" id="UP000284657"/>
    </source>
</evidence>
<evidence type="ECO:0000256" key="1">
    <source>
        <dbReference type="ARBA" id="ARBA00022574"/>
    </source>
</evidence>
<dbReference type="PROSITE" id="PS50082">
    <property type="entry name" value="WD_REPEATS_2"/>
    <property type="match status" value="1"/>
</dbReference>
<dbReference type="InterPro" id="IPR036322">
    <property type="entry name" value="WD40_repeat_dom_sf"/>
</dbReference>
<evidence type="ECO:0000313" key="5">
    <source>
        <dbReference type="EMBL" id="RLN45022.1"/>
    </source>
</evidence>
<reference evidence="7 8" key="1">
    <citation type="submission" date="2018-07" db="EMBL/GenBank/DDBJ databases">
        <title>Genome sequencing of oomycete isolates from Chile give support for New Zealand origin for Phytophthora kernoviae and make available the first Nothophytophthora sp. genome.</title>
        <authorList>
            <person name="Studholme D.J."/>
            <person name="Sanfuentes E."/>
            <person name="Panda P."/>
            <person name="Hill R."/>
            <person name="Sambles C."/>
            <person name="Grant M."/>
            <person name="Williams N.M."/>
            <person name="Mcdougal R.L."/>
        </authorList>
    </citation>
    <scope>NUCLEOTIDE SEQUENCE [LARGE SCALE GENOMIC DNA]</scope>
    <source>
        <strain evidence="4">Chile2</strain>
        <strain evidence="6">Chile6</strain>
        <strain evidence="5">Chile7</strain>
    </source>
</reference>
<dbReference type="OrthoDB" id="10264588at2759"/>
<evidence type="ECO:0000313" key="6">
    <source>
        <dbReference type="EMBL" id="RLN57708.1"/>
    </source>
</evidence>
<gene>
    <name evidence="4" type="ORF">BBI17_006506</name>
    <name evidence="5" type="ORF">BBJ29_003910</name>
    <name evidence="6" type="ORF">BBP00_00007398</name>
</gene>
<dbReference type="InterPro" id="IPR015943">
    <property type="entry name" value="WD40/YVTN_repeat-like_dom_sf"/>
</dbReference>
<evidence type="ECO:0000313" key="4">
    <source>
        <dbReference type="EMBL" id="RLM95385.1"/>
    </source>
</evidence>
<dbReference type="PANTHER" id="PTHR44019:SF8">
    <property type="entry name" value="POC1 CENTRIOLAR PROTEIN HOMOLOG"/>
    <property type="match status" value="1"/>
</dbReference>
<dbReference type="AlphaFoldDB" id="A0A3F2RKG0"/>
<comment type="caution">
    <text evidence="6">The sequence shown here is derived from an EMBL/GenBank/DDBJ whole genome shotgun (WGS) entry which is preliminary data.</text>
</comment>
<dbReference type="Proteomes" id="UP000284657">
    <property type="component" value="Unassembled WGS sequence"/>
</dbReference>
<evidence type="ECO:0000313" key="7">
    <source>
        <dbReference type="Proteomes" id="UP000277300"/>
    </source>
</evidence>
<dbReference type="PANTHER" id="PTHR44019">
    <property type="entry name" value="WD REPEAT-CONTAINING PROTEIN 55"/>
    <property type="match status" value="1"/>
</dbReference>
<dbReference type="Proteomes" id="UP000277300">
    <property type="component" value="Unassembled WGS sequence"/>
</dbReference>
<sequence>MENPSLERTFRGHKSAVTGVNFHPNAQQVASSSLDGVVMVWNFKPQLRAFRFKGHAGPVHCYEEIPSLSRPMQVQYAV</sequence>
<dbReference type="InterPro" id="IPR050505">
    <property type="entry name" value="WDR55/POC1"/>
</dbReference>
<feature type="repeat" description="WD" evidence="3">
    <location>
        <begin position="10"/>
        <end position="44"/>
    </location>
</feature>
<dbReference type="SUPFAM" id="SSF50978">
    <property type="entry name" value="WD40 repeat-like"/>
    <property type="match status" value="1"/>
</dbReference>
<dbReference type="InterPro" id="IPR001680">
    <property type="entry name" value="WD40_rpt"/>
</dbReference>
<evidence type="ECO:0000256" key="2">
    <source>
        <dbReference type="ARBA" id="ARBA00022737"/>
    </source>
</evidence>
<dbReference type="EMBL" id="MBAD02002732">
    <property type="protein sequence ID" value="RLN45022.1"/>
    <property type="molecule type" value="Genomic_DNA"/>
</dbReference>
<dbReference type="PROSITE" id="PS50294">
    <property type="entry name" value="WD_REPEATS_REGION"/>
    <property type="match status" value="1"/>
</dbReference>
<dbReference type="InterPro" id="IPR019775">
    <property type="entry name" value="WD40_repeat_CS"/>
</dbReference>
<evidence type="ECO:0000256" key="3">
    <source>
        <dbReference type="PROSITE-ProRule" id="PRU00221"/>
    </source>
</evidence>
<keyword evidence="2" id="KW-0677">Repeat</keyword>
<dbReference type="Pfam" id="PF00400">
    <property type="entry name" value="WD40"/>
    <property type="match status" value="1"/>
</dbReference>
<name>A0A3F2RKG0_9STRA</name>
<protein>
    <submittedName>
        <fullName evidence="6">Uncharacterized protein</fullName>
    </submittedName>
</protein>
<dbReference type="Gene3D" id="2.130.10.10">
    <property type="entry name" value="YVTN repeat-like/Quinoprotein amine dehydrogenase"/>
    <property type="match status" value="1"/>
</dbReference>
<dbReference type="EMBL" id="MAYM02002382">
    <property type="protein sequence ID" value="RLM95385.1"/>
    <property type="molecule type" value="Genomic_DNA"/>
</dbReference>
<dbReference type="Proteomes" id="UP000285883">
    <property type="component" value="Unassembled WGS sequence"/>
</dbReference>
<dbReference type="PROSITE" id="PS00678">
    <property type="entry name" value="WD_REPEATS_1"/>
    <property type="match status" value="1"/>
</dbReference>
<keyword evidence="1 3" id="KW-0853">WD repeat</keyword>
<organism evidence="6 7">
    <name type="scientific">Phytophthora kernoviae</name>
    <dbReference type="NCBI Taxonomy" id="325452"/>
    <lineage>
        <taxon>Eukaryota</taxon>
        <taxon>Sar</taxon>
        <taxon>Stramenopiles</taxon>
        <taxon>Oomycota</taxon>
        <taxon>Peronosporomycetes</taxon>
        <taxon>Peronosporales</taxon>
        <taxon>Peronosporaceae</taxon>
        <taxon>Phytophthora</taxon>
    </lineage>
</organism>
<dbReference type="EMBL" id="MBDO02000297">
    <property type="protein sequence ID" value="RLN57708.1"/>
    <property type="molecule type" value="Genomic_DNA"/>
</dbReference>